<name>A0A6C0DEJ1_9ZZZZ</name>
<feature type="domain" description="CBS" evidence="2">
    <location>
        <begin position="111"/>
        <end position="167"/>
    </location>
</feature>
<dbReference type="SUPFAM" id="SSF54631">
    <property type="entry name" value="CBS-domain pair"/>
    <property type="match status" value="1"/>
</dbReference>
<dbReference type="PANTHER" id="PTHR43080:SF2">
    <property type="entry name" value="CBS DOMAIN-CONTAINING PROTEIN"/>
    <property type="match status" value="1"/>
</dbReference>
<dbReference type="InterPro" id="IPR051257">
    <property type="entry name" value="Diverse_CBS-Domain"/>
</dbReference>
<dbReference type="Pfam" id="PF00571">
    <property type="entry name" value="CBS"/>
    <property type="match status" value="2"/>
</dbReference>
<protein>
    <recommendedName>
        <fullName evidence="2">CBS domain-containing protein</fullName>
    </recommendedName>
</protein>
<dbReference type="AlphaFoldDB" id="A0A6C0DEJ1"/>
<organism evidence="3">
    <name type="scientific">viral metagenome</name>
    <dbReference type="NCBI Taxonomy" id="1070528"/>
    <lineage>
        <taxon>unclassified sequences</taxon>
        <taxon>metagenomes</taxon>
        <taxon>organismal metagenomes</taxon>
    </lineage>
</organism>
<dbReference type="PANTHER" id="PTHR43080">
    <property type="entry name" value="CBS DOMAIN-CONTAINING PROTEIN CBSX3, MITOCHONDRIAL"/>
    <property type="match status" value="1"/>
</dbReference>
<sequence>MRMTLVNVGFNSIKPQIQQGKKFSSNIDLLPVSALDIYKKSCYYNIDYKINEEADVKEAVTRFTAFNVSCLAVTNNKGDVVGICTGRDYINKVAAADKLHVNIKIKDICTYSPKVLVAKVDDTLETCMSKMLFKNIRHLLIYDKTVFIGLISIKDLIKPLIDKNKYVVTKLSDFSMGKGAFFGSE</sequence>
<evidence type="ECO:0000259" key="2">
    <source>
        <dbReference type="PROSITE" id="PS51371"/>
    </source>
</evidence>
<evidence type="ECO:0000256" key="1">
    <source>
        <dbReference type="ARBA" id="ARBA00023122"/>
    </source>
</evidence>
<dbReference type="InterPro" id="IPR000644">
    <property type="entry name" value="CBS_dom"/>
</dbReference>
<keyword evidence="1" id="KW-0129">CBS domain</keyword>
<dbReference type="PROSITE" id="PS51371">
    <property type="entry name" value="CBS"/>
    <property type="match status" value="1"/>
</dbReference>
<evidence type="ECO:0000313" key="3">
    <source>
        <dbReference type="EMBL" id="QHT14937.1"/>
    </source>
</evidence>
<accession>A0A6C0DEJ1</accession>
<proteinExistence type="predicted"/>
<dbReference type="InterPro" id="IPR046342">
    <property type="entry name" value="CBS_dom_sf"/>
</dbReference>
<dbReference type="Gene3D" id="3.10.580.10">
    <property type="entry name" value="CBS-domain"/>
    <property type="match status" value="1"/>
</dbReference>
<dbReference type="SMART" id="SM00116">
    <property type="entry name" value="CBS"/>
    <property type="match status" value="2"/>
</dbReference>
<reference evidence="3" key="1">
    <citation type="journal article" date="2020" name="Nature">
        <title>Giant virus diversity and host interactions through global metagenomics.</title>
        <authorList>
            <person name="Schulz F."/>
            <person name="Roux S."/>
            <person name="Paez-Espino D."/>
            <person name="Jungbluth S."/>
            <person name="Walsh D.A."/>
            <person name="Denef V.J."/>
            <person name="McMahon K.D."/>
            <person name="Konstantinidis K.T."/>
            <person name="Eloe-Fadrosh E.A."/>
            <person name="Kyrpides N.C."/>
            <person name="Woyke T."/>
        </authorList>
    </citation>
    <scope>NUCLEOTIDE SEQUENCE</scope>
    <source>
        <strain evidence="3">GVMAG-M-3300023174-144</strain>
    </source>
</reference>
<dbReference type="EMBL" id="MN739598">
    <property type="protein sequence ID" value="QHT14937.1"/>
    <property type="molecule type" value="Genomic_DNA"/>
</dbReference>